<keyword evidence="2" id="KW-1185">Reference proteome</keyword>
<dbReference type="Proteomes" id="UP001278500">
    <property type="component" value="Unassembled WGS sequence"/>
</dbReference>
<dbReference type="AlphaFoldDB" id="A0AAE0JAF1"/>
<protein>
    <submittedName>
        <fullName evidence="1">Uncharacterized protein</fullName>
    </submittedName>
</protein>
<name>A0AAE0JAF1_9PEZI</name>
<evidence type="ECO:0000313" key="2">
    <source>
        <dbReference type="Proteomes" id="UP001278500"/>
    </source>
</evidence>
<organism evidence="1 2">
    <name type="scientific">Neurospora tetraspora</name>
    <dbReference type="NCBI Taxonomy" id="94610"/>
    <lineage>
        <taxon>Eukaryota</taxon>
        <taxon>Fungi</taxon>
        <taxon>Dikarya</taxon>
        <taxon>Ascomycota</taxon>
        <taxon>Pezizomycotina</taxon>
        <taxon>Sordariomycetes</taxon>
        <taxon>Sordariomycetidae</taxon>
        <taxon>Sordariales</taxon>
        <taxon>Sordariaceae</taxon>
        <taxon>Neurospora</taxon>
    </lineage>
</organism>
<dbReference type="GeneID" id="87859572"/>
<evidence type="ECO:0000313" key="1">
    <source>
        <dbReference type="EMBL" id="KAK3340049.1"/>
    </source>
</evidence>
<comment type="caution">
    <text evidence="1">The sequence shown here is derived from an EMBL/GenBank/DDBJ whole genome shotgun (WGS) entry which is preliminary data.</text>
</comment>
<reference evidence="1" key="2">
    <citation type="submission" date="2023-06" db="EMBL/GenBank/DDBJ databases">
        <authorList>
            <consortium name="Lawrence Berkeley National Laboratory"/>
            <person name="Haridas S."/>
            <person name="Hensen N."/>
            <person name="Bonometti L."/>
            <person name="Westerberg I."/>
            <person name="Brannstrom I.O."/>
            <person name="Guillou S."/>
            <person name="Cros-Aarteil S."/>
            <person name="Calhoun S."/>
            <person name="Kuo A."/>
            <person name="Mondo S."/>
            <person name="Pangilinan J."/>
            <person name="Riley R."/>
            <person name="Labutti K."/>
            <person name="Andreopoulos B."/>
            <person name="Lipzen A."/>
            <person name="Chen C."/>
            <person name="Yanf M."/>
            <person name="Daum C."/>
            <person name="Ng V."/>
            <person name="Clum A."/>
            <person name="Steindorff A."/>
            <person name="Ohm R."/>
            <person name="Martin F."/>
            <person name="Silar P."/>
            <person name="Natvig D."/>
            <person name="Lalanne C."/>
            <person name="Gautier V."/>
            <person name="Ament-Velasquez S.L."/>
            <person name="Kruys A."/>
            <person name="Hutchinson M.I."/>
            <person name="Powell A.J."/>
            <person name="Barry K."/>
            <person name="Miller A.N."/>
            <person name="Grigoriev I.V."/>
            <person name="Debuchy R."/>
            <person name="Gladieux P."/>
            <person name="Thoren M.H."/>
            <person name="Johannesson H."/>
        </authorList>
    </citation>
    <scope>NUCLEOTIDE SEQUENCE</scope>
    <source>
        <strain evidence="1">CBS 560.94</strain>
    </source>
</reference>
<gene>
    <name evidence="1" type="ORF">B0H65DRAFT_247253</name>
</gene>
<accession>A0AAE0JAF1</accession>
<dbReference type="RefSeq" id="XP_062678991.1">
    <property type="nucleotide sequence ID" value="XM_062822418.1"/>
</dbReference>
<proteinExistence type="predicted"/>
<reference evidence="1" key="1">
    <citation type="journal article" date="2023" name="Mol. Phylogenet. Evol.">
        <title>Genome-scale phylogeny and comparative genomics of the fungal order Sordariales.</title>
        <authorList>
            <person name="Hensen N."/>
            <person name="Bonometti L."/>
            <person name="Westerberg I."/>
            <person name="Brannstrom I.O."/>
            <person name="Guillou S."/>
            <person name="Cros-Aarteil S."/>
            <person name="Calhoun S."/>
            <person name="Haridas S."/>
            <person name="Kuo A."/>
            <person name="Mondo S."/>
            <person name="Pangilinan J."/>
            <person name="Riley R."/>
            <person name="LaButti K."/>
            <person name="Andreopoulos B."/>
            <person name="Lipzen A."/>
            <person name="Chen C."/>
            <person name="Yan M."/>
            <person name="Daum C."/>
            <person name="Ng V."/>
            <person name="Clum A."/>
            <person name="Steindorff A."/>
            <person name="Ohm R.A."/>
            <person name="Martin F."/>
            <person name="Silar P."/>
            <person name="Natvig D.O."/>
            <person name="Lalanne C."/>
            <person name="Gautier V."/>
            <person name="Ament-Velasquez S.L."/>
            <person name="Kruys A."/>
            <person name="Hutchinson M.I."/>
            <person name="Powell A.J."/>
            <person name="Barry K."/>
            <person name="Miller A.N."/>
            <person name="Grigoriev I.V."/>
            <person name="Debuchy R."/>
            <person name="Gladieux P."/>
            <person name="Hiltunen Thoren M."/>
            <person name="Johannesson H."/>
        </authorList>
    </citation>
    <scope>NUCLEOTIDE SEQUENCE</scope>
    <source>
        <strain evidence="1">CBS 560.94</strain>
    </source>
</reference>
<sequence>MALPIRQKSTLNWRHLLHRLRFARRVLASLEDYAWQSLSLCFWLQRLLGNHRRSPGREALFSPHSIAVACFPCYDANMILGILSPSISQLTILTPATSSHFRGRQGCTQRVATIHHQRPVHLSPPSITLDKQKPPPPCHETTLNHYPRHTFPQLQAPPLPWHLGF</sequence>
<dbReference type="EMBL" id="JAUEPP010000006">
    <property type="protein sequence ID" value="KAK3340049.1"/>
    <property type="molecule type" value="Genomic_DNA"/>
</dbReference>